<evidence type="ECO:0000313" key="1">
    <source>
        <dbReference type="EMBL" id="CAD6519077.1"/>
    </source>
</evidence>
<gene>
    <name evidence="1" type="ORF">LMG28140_01187</name>
</gene>
<dbReference type="Proteomes" id="UP000598032">
    <property type="component" value="Unassembled WGS sequence"/>
</dbReference>
<dbReference type="EMBL" id="CAJHCP010000002">
    <property type="protein sequence ID" value="CAD6519077.1"/>
    <property type="molecule type" value="Genomic_DNA"/>
</dbReference>
<organism evidence="1 2">
    <name type="scientific">Paraburkholderia metrosideri</name>
    <dbReference type="NCBI Taxonomy" id="580937"/>
    <lineage>
        <taxon>Bacteria</taxon>
        <taxon>Pseudomonadati</taxon>
        <taxon>Pseudomonadota</taxon>
        <taxon>Betaproteobacteria</taxon>
        <taxon>Burkholderiales</taxon>
        <taxon>Burkholderiaceae</taxon>
        <taxon>Paraburkholderia</taxon>
    </lineage>
</organism>
<reference evidence="1 2" key="1">
    <citation type="submission" date="2020-10" db="EMBL/GenBank/DDBJ databases">
        <authorList>
            <person name="Peeters C."/>
        </authorList>
    </citation>
    <scope>NUCLEOTIDE SEQUENCE [LARGE SCALE GENOMIC DNA]</scope>
    <source>
        <strain evidence="1 2">LMG 28140</strain>
    </source>
</reference>
<keyword evidence="2" id="KW-1185">Reference proteome</keyword>
<evidence type="ECO:0000313" key="2">
    <source>
        <dbReference type="Proteomes" id="UP000598032"/>
    </source>
</evidence>
<name>A0ABN7HHQ4_9BURK</name>
<accession>A0ABN7HHQ4</accession>
<proteinExistence type="predicted"/>
<comment type="caution">
    <text evidence="1">The sequence shown here is derived from an EMBL/GenBank/DDBJ whole genome shotgun (WGS) entry which is preliminary data.</text>
</comment>
<sequence>MALRRQRGADFIQIGFPRGNPCKMLVRQCRRGIGTSRRCAGFFGQPCQFCGLRFICFAQRGGFAPRVIALTGDACDLFVFGRNDACDRTQLFTRLIERGLGGFEPRVVFRCVLHQFADTRLGCFRAADRAREFRRQKRGGLIRPIALVIDPRELLVLARDHRRERRPRVVERGLQILDPGVVLRGPLHEFADARLRRVDAFGRGGQFGRKTRSCPLRRRVCFGQRGEPLALDPDCFDRLLILGQRFTAFRERGLEMAIDDLHALAGYPLRFVVSGGPDSRSRADNRFGKILRQRRCRLRGRCLKLARFAPAIERRRNSDDRFALNL</sequence>
<protein>
    <submittedName>
        <fullName evidence="1">Uncharacterized protein</fullName>
    </submittedName>
</protein>